<dbReference type="GO" id="GO:0016829">
    <property type="term" value="F:lyase activity"/>
    <property type="evidence" value="ECO:0007669"/>
    <property type="project" value="UniProtKB-KW"/>
</dbReference>
<dbReference type="RefSeq" id="WP_343043131.1">
    <property type="nucleotide sequence ID" value="NZ_BAABIF010000001.1"/>
</dbReference>
<dbReference type="AlphaFoldDB" id="A0A840Z0Q1"/>
<dbReference type="Pfam" id="PF00266">
    <property type="entry name" value="Aminotran_5"/>
    <property type="match status" value="1"/>
</dbReference>
<dbReference type="EMBL" id="JACIJI010000004">
    <property type="protein sequence ID" value="MBB5719483.1"/>
    <property type="molecule type" value="Genomic_DNA"/>
</dbReference>
<dbReference type="Gene3D" id="3.90.1150.10">
    <property type="entry name" value="Aspartate Aminotransferase, domain 1"/>
    <property type="match status" value="1"/>
</dbReference>
<accession>A0A840Z0Q1</accession>
<dbReference type="InterPro" id="IPR000192">
    <property type="entry name" value="Aminotrans_V_dom"/>
</dbReference>
<keyword evidence="1" id="KW-0663">Pyridoxal phosphate</keyword>
<keyword evidence="4" id="KW-1185">Reference proteome</keyword>
<gene>
    <name evidence="3" type="ORF">FHR23_002424</name>
</gene>
<sequence>MTGSYKHLFRRSLEAAPDRLHFAAHSHHLWPDASYEGQIAAWNDAARLADRKWGRVMEEVWPAAQRHVAHEIGVPDPSTIVFAGNTHDFLIRVASAMENRPIRILTTDGEFHSFSRQVARWEEAGSVTVDRIAVGEELADRLIEQAKLNAYDLIFVSQVMFGSGAVTHGLERLAALAGPAGPWVVIDGYHGFMATDTDLSAFADRVFYLAGGYKYAMAGEGVAVMHAPPGYGMRPELTGWYAAFEDLAAPPGTVGYAPDARRFMGATFDPSGLYRFVAVRDMLAKEALTTARISEHCNGLKQQLLAGRSATPLAQARLLNPPAAGPQARFLAFRTPDAMVLHAALSVRGVMTDVRGDVLRIGFGLYQDEADVTALLNALRTL</sequence>
<keyword evidence="3" id="KW-0456">Lyase</keyword>
<organism evidence="3 4">
    <name type="scientific">Stakelama sediminis</name>
    <dbReference type="NCBI Taxonomy" id="463200"/>
    <lineage>
        <taxon>Bacteria</taxon>
        <taxon>Pseudomonadati</taxon>
        <taxon>Pseudomonadota</taxon>
        <taxon>Alphaproteobacteria</taxon>
        <taxon>Sphingomonadales</taxon>
        <taxon>Sphingomonadaceae</taxon>
        <taxon>Stakelama</taxon>
    </lineage>
</organism>
<protein>
    <submittedName>
        <fullName evidence="3">Selenocysteine lyase/cysteine desulfurase</fullName>
    </submittedName>
</protein>
<comment type="caution">
    <text evidence="3">The sequence shown here is derived from an EMBL/GenBank/DDBJ whole genome shotgun (WGS) entry which is preliminary data.</text>
</comment>
<dbReference type="SUPFAM" id="SSF53383">
    <property type="entry name" value="PLP-dependent transferases"/>
    <property type="match status" value="1"/>
</dbReference>
<reference evidence="3 4" key="1">
    <citation type="submission" date="2020-08" db="EMBL/GenBank/DDBJ databases">
        <title>Genomic Encyclopedia of Type Strains, Phase IV (KMG-IV): sequencing the most valuable type-strain genomes for metagenomic binning, comparative biology and taxonomic classification.</title>
        <authorList>
            <person name="Goeker M."/>
        </authorList>
    </citation>
    <scope>NUCLEOTIDE SEQUENCE [LARGE SCALE GENOMIC DNA]</scope>
    <source>
        <strain evidence="3 4">DSM 27203</strain>
    </source>
</reference>
<proteinExistence type="predicted"/>
<evidence type="ECO:0000313" key="3">
    <source>
        <dbReference type="EMBL" id="MBB5719483.1"/>
    </source>
</evidence>
<feature type="domain" description="Aminotransferase class V" evidence="2">
    <location>
        <begin position="62"/>
        <end position="333"/>
    </location>
</feature>
<dbReference type="InterPro" id="IPR015424">
    <property type="entry name" value="PyrdxlP-dep_Trfase"/>
</dbReference>
<dbReference type="InterPro" id="IPR015421">
    <property type="entry name" value="PyrdxlP-dep_Trfase_major"/>
</dbReference>
<evidence type="ECO:0000256" key="1">
    <source>
        <dbReference type="ARBA" id="ARBA00022898"/>
    </source>
</evidence>
<dbReference type="Proteomes" id="UP000554342">
    <property type="component" value="Unassembled WGS sequence"/>
</dbReference>
<dbReference type="Gene3D" id="3.40.640.10">
    <property type="entry name" value="Type I PLP-dependent aspartate aminotransferase-like (Major domain)"/>
    <property type="match status" value="1"/>
</dbReference>
<evidence type="ECO:0000259" key="2">
    <source>
        <dbReference type="Pfam" id="PF00266"/>
    </source>
</evidence>
<evidence type="ECO:0000313" key="4">
    <source>
        <dbReference type="Proteomes" id="UP000554342"/>
    </source>
</evidence>
<dbReference type="InterPro" id="IPR015422">
    <property type="entry name" value="PyrdxlP-dep_Trfase_small"/>
</dbReference>
<name>A0A840Z0Q1_9SPHN</name>